<accession>A0AA36IXN2</accession>
<keyword evidence="2" id="KW-1185">Reference proteome</keyword>
<proteinExistence type="predicted"/>
<evidence type="ECO:0000313" key="2">
    <source>
        <dbReference type="Proteomes" id="UP001178507"/>
    </source>
</evidence>
<protein>
    <submittedName>
        <fullName evidence="1">Uncharacterized protein</fullName>
    </submittedName>
</protein>
<reference evidence="1" key="1">
    <citation type="submission" date="2023-08" db="EMBL/GenBank/DDBJ databases">
        <authorList>
            <person name="Chen Y."/>
            <person name="Shah S."/>
            <person name="Dougan E. K."/>
            <person name="Thang M."/>
            <person name="Chan C."/>
        </authorList>
    </citation>
    <scope>NUCLEOTIDE SEQUENCE</scope>
</reference>
<dbReference type="EMBL" id="CAUJNA010003157">
    <property type="protein sequence ID" value="CAJ1395444.1"/>
    <property type="molecule type" value="Genomic_DNA"/>
</dbReference>
<sequence>MLKLWVAASSALQEKIVCGLAAWLRFNPDCSGWPTWLEQFFWGQRKHGHAAHRQGACSSQSCGESPRALGQRVPLGDQQAWVQELTAKLFAEVWFLSTGHLQQQSYAMSVFATPTERGSLS</sequence>
<name>A0AA36IXN2_9DINO</name>
<gene>
    <name evidence="1" type="ORF">EVOR1521_LOCUS19874</name>
</gene>
<organism evidence="1 2">
    <name type="scientific">Effrenium voratum</name>
    <dbReference type="NCBI Taxonomy" id="2562239"/>
    <lineage>
        <taxon>Eukaryota</taxon>
        <taxon>Sar</taxon>
        <taxon>Alveolata</taxon>
        <taxon>Dinophyceae</taxon>
        <taxon>Suessiales</taxon>
        <taxon>Symbiodiniaceae</taxon>
        <taxon>Effrenium</taxon>
    </lineage>
</organism>
<comment type="caution">
    <text evidence="1">The sequence shown here is derived from an EMBL/GenBank/DDBJ whole genome shotgun (WGS) entry which is preliminary data.</text>
</comment>
<dbReference type="Proteomes" id="UP001178507">
    <property type="component" value="Unassembled WGS sequence"/>
</dbReference>
<evidence type="ECO:0000313" key="1">
    <source>
        <dbReference type="EMBL" id="CAJ1395444.1"/>
    </source>
</evidence>
<dbReference type="AlphaFoldDB" id="A0AA36IXN2"/>